<dbReference type="InterPro" id="IPR016036">
    <property type="entry name" value="Malonyl_transacylase_ACP-bd"/>
</dbReference>
<evidence type="ECO:0000256" key="4">
    <source>
        <dbReference type="ARBA" id="ARBA00048462"/>
    </source>
</evidence>
<dbReference type="InterPro" id="IPR001227">
    <property type="entry name" value="Ac_transferase_dom_sf"/>
</dbReference>
<dbReference type="SUPFAM" id="SSF55048">
    <property type="entry name" value="Probable ACP-binding domain of malonyl-CoA ACP transacylase"/>
    <property type="match status" value="1"/>
</dbReference>
<name>A0A7H0YF05_9BACL</name>
<sequence>MNRMTLLFSGQGSQYIGMGSAWYGGFSEADHIFEEAADILGYDLKTLCMEGPISQLSRTSYTQPALLTISAIAFRRYMHDVGIIPEFSAGHSLGEYSALVSSEVLSFGDALRVVQERGRFMEEASEAGEGCMVAVRGADLNLLEELCDHYAVTSQPITIACYNSSYQYVVSGHHASVAALAEQLEQRGFQITRLQVSGPFHSPLMQHAADRLALELQKYTFHEPRWPVISNVTALPYTDANSIRQGLHLQMVRPVRWIQTMQYMEKHGVKQGIELGPRTVLKNLAKETNIAFEVLSLDRDLDWIELERRFSIRDWLVKPLAVAVSTPNANWSEDEYHKGVILPIRRLEELLKSIESGNSSSAYELRREALECIRLILQTKQVSAGEQEEVLDLLRRDQDGAVSNFN</sequence>
<gene>
    <name evidence="6" type="primary">fabD</name>
    <name evidence="6" type="ORF">IAQ67_12010</name>
</gene>
<dbReference type="PANTHER" id="PTHR42681">
    <property type="entry name" value="MALONYL-COA-ACYL CARRIER PROTEIN TRANSACYLASE, MITOCHONDRIAL"/>
    <property type="match status" value="1"/>
</dbReference>
<dbReference type="PANTHER" id="PTHR42681:SF1">
    <property type="entry name" value="MALONYL-COA-ACYL CARRIER PROTEIN TRANSACYLASE, MITOCHONDRIAL"/>
    <property type="match status" value="1"/>
</dbReference>
<comment type="catalytic activity">
    <reaction evidence="4">
        <text>holo-[ACP] + malonyl-CoA = malonyl-[ACP] + CoA</text>
        <dbReference type="Rhea" id="RHEA:41792"/>
        <dbReference type="Rhea" id="RHEA-COMP:9623"/>
        <dbReference type="Rhea" id="RHEA-COMP:9685"/>
        <dbReference type="ChEBI" id="CHEBI:57287"/>
        <dbReference type="ChEBI" id="CHEBI:57384"/>
        <dbReference type="ChEBI" id="CHEBI:64479"/>
        <dbReference type="ChEBI" id="CHEBI:78449"/>
        <dbReference type="EC" id="2.3.1.39"/>
    </reaction>
</comment>
<dbReference type="InterPro" id="IPR014043">
    <property type="entry name" value="Acyl_transferase_dom"/>
</dbReference>
<dbReference type="SMART" id="SM00827">
    <property type="entry name" value="PKS_AT"/>
    <property type="match status" value="1"/>
</dbReference>
<dbReference type="Proteomes" id="UP000516384">
    <property type="component" value="Chromosome"/>
</dbReference>
<dbReference type="AlphaFoldDB" id="A0A7H0YF05"/>
<dbReference type="Gene3D" id="3.40.366.10">
    <property type="entry name" value="Malonyl-Coenzyme A Acyl Carrier Protein, domain 2"/>
    <property type="match status" value="1"/>
</dbReference>
<evidence type="ECO:0000313" key="7">
    <source>
        <dbReference type="Proteomes" id="UP000516384"/>
    </source>
</evidence>
<dbReference type="Pfam" id="PF00698">
    <property type="entry name" value="Acyl_transf_1"/>
    <property type="match status" value="1"/>
</dbReference>
<evidence type="ECO:0000259" key="5">
    <source>
        <dbReference type="SMART" id="SM00827"/>
    </source>
</evidence>
<dbReference type="RefSeq" id="WP_190299292.1">
    <property type="nucleotide sequence ID" value="NZ_CP061172.1"/>
</dbReference>
<dbReference type="InterPro" id="IPR004410">
    <property type="entry name" value="Malonyl_CoA-ACP_transAc_FabD"/>
</dbReference>
<accession>A0A7H0YF05</accession>
<keyword evidence="3 6" id="KW-0012">Acyltransferase</keyword>
<protein>
    <recommendedName>
        <fullName evidence="1">[acyl-carrier-protein] S-malonyltransferase</fullName>
        <ecNumber evidence="1">2.3.1.39</ecNumber>
    </recommendedName>
</protein>
<dbReference type="InterPro" id="IPR016035">
    <property type="entry name" value="Acyl_Trfase/lysoPLipase"/>
</dbReference>
<feature type="domain" description="Malonyl-CoA:ACP transacylase (MAT)" evidence="5">
    <location>
        <begin position="7"/>
        <end position="301"/>
    </location>
</feature>
<evidence type="ECO:0000313" key="6">
    <source>
        <dbReference type="EMBL" id="QNR69663.1"/>
    </source>
</evidence>
<dbReference type="EC" id="2.3.1.39" evidence="1"/>
<proteinExistence type="predicted"/>
<organism evidence="6 7">
    <name type="scientific">Paenibacillus peoriae</name>
    <dbReference type="NCBI Taxonomy" id="59893"/>
    <lineage>
        <taxon>Bacteria</taxon>
        <taxon>Bacillati</taxon>
        <taxon>Bacillota</taxon>
        <taxon>Bacilli</taxon>
        <taxon>Bacillales</taxon>
        <taxon>Paenibacillaceae</taxon>
        <taxon>Paenibacillus</taxon>
    </lineage>
</organism>
<reference evidence="6 7" key="1">
    <citation type="submission" date="2020-09" db="EMBL/GenBank/DDBJ databases">
        <title>Characterization of Paenibacillus peoriae strain ZF390 with broad-spectrum antimicrobial activity as a potential biocontrol agent.</title>
        <authorList>
            <person name="Li L."/>
            <person name="Zhao Y."/>
            <person name="Li B."/>
            <person name="Xie X."/>
        </authorList>
    </citation>
    <scope>NUCLEOTIDE SEQUENCE [LARGE SCALE GENOMIC DNA]</scope>
    <source>
        <strain evidence="6 7">ZF390</strain>
    </source>
</reference>
<dbReference type="EMBL" id="CP061172">
    <property type="protein sequence ID" value="QNR69663.1"/>
    <property type="molecule type" value="Genomic_DNA"/>
</dbReference>
<evidence type="ECO:0000256" key="2">
    <source>
        <dbReference type="ARBA" id="ARBA00022679"/>
    </source>
</evidence>
<dbReference type="GO" id="GO:0004314">
    <property type="term" value="F:[acyl-carrier-protein] S-malonyltransferase activity"/>
    <property type="evidence" value="ECO:0007669"/>
    <property type="project" value="UniProtKB-EC"/>
</dbReference>
<dbReference type="InterPro" id="IPR050858">
    <property type="entry name" value="Mal-CoA-ACP_Trans/PKS_FabD"/>
</dbReference>
<dbReference type="GO" id="GO:0005829">
    <property type="term" value="C:cytosol"/>
    <property type="evidence" value="ECO:0007669"/>
    <property type="project" value="TreeGrafter"/>
</dbReference>
<dbReference type="SUPFAM" id="SSF52151">
    <property type="entry name" value="FabD/lysophospholipase-like"/>
    <property type="match status" value="1"/>
</dbReference>
<dbReference type="NCBIfam" id="TIGR00128">
    <property type="entry name" value="fabD"/>
    <property type="match status" value="1"/>
</dbReference>
<keyword evidence="2 6" id="KW-0808">Transferase</keyword>
<dbReference type="GO" id="GO:0006633">
    <property type="term" value="P:fatty acid biosynthetic process"/>
    <property type="evidence" value="ECO:0007669"/>
    <property type="project" value="TreeGrafter"/>
</dbReference>
<evidence type="ECO:0000256" key="3">
    <source>
        <dbReference type="ARBA" id="ARBA00023315"/>
    </source>
</evidence>
<evidence type="ECO:0000256" key="1">
    <source>
        <dbReference type="ARBA" id="ARBA00013258"/>
    </source>
</evidence>
<dbReference type="Gene3D" id="3.30.70.250">
    <property type="entry name" value="Malonyl-CoA ACP transacylase, ACP-binding"/>
    <property type="match status" value="1"/>
</dbReference>